<dbReference type="PANTHER" id="PTHR38784:SF1">
    <property type="entry name" value="SUCROSE PHOSPHORYLASE"/>
    <property type="match status" value="1"/>
</dbReference>
<dbReference type="PANTHER" id="PTHR38784">
    <property type="entry name" value="SUCROSE PHOSPHORYLASE"/>
    <property type="match status" value="1"/>
</dbReference>
<organism evidence="1 2">
    <name type="scientific">Duganella phyllosphaerae</name>
    <dbReference type="NCBI Taxonomy" id="762836"/>
    <lineage>
        <taxon>Bacteria</taxon>
        <taxon>Pseudomonadati</taxon>
        <taxon>Pseudomonadota</taxon>
        <taxon>Betaproteobacteria</taxon>
        <taxon>Burkholderiales</taxon>
        <taxon>Oxalobacteraceae</taxon>
        <taxon>Telluria group</taxon>
        <taxon>Duganella</taxon>
    </lineage>
</organism>
<dbReference type="EMBL" id="LROM01000080">
    <property type="protein sequence ID" value="OFA01211.1"/>
    <property type="molecule type" value="Genomic_DNA"/>
</dbReference>
<dbReference type="InterPro" id="IPR011335">
    <property type="entry name" value="Restrct_endonuc-II-like"/>
</dbReference>
<dbReference type="Proteomes" id="UP000175989">
    <property type="component" value="Unassembled WGS sequence"/>
</dbReference>
<comment type="caution">
    <text evidence="1">The sequence shown here is derived from an EMBL/GenBank/DDBJ whole genome shotgun (WGS) entry which is preliminary data.</text>
</comment>
<dbReference type="Gene3D" id="3.10.640.10">
    <property type="entry name" value="Restriction endonuclease-like alpha-beta roll domain"/>
    <property type="match status" value="1"/>
</dbReference>
<name>A0A1E7WPV0_9BURK</name>
<dbReference type="CDD" id="cd22368">
    <property type="entry name" value="YaeQ-like"/>
    <property type="match status" value="1"/>
</dbReference>
<dbReference type="InterPro" id="IPR038590">
    <property type="entry name" value="YaeQ_sf"/>
</dbReference>
<dbReference type="PATRIC" id="fig|762836.4.peg.2247"/>
<dbReference type="SMART" id="SM01322">
    <property type="entry name" value="YaeQ"/>
    <property type="match status" value="1"/>
</dbReference>
<sequence>MALKATIYKAELSIADMDRNYYGTHTLTLAKHPSETDERVMVRLLAFAIHASESLTFTKGLFDVDEPDLWQKDLTGAIELWINVGQPDEKIMLKASGRSNQVVVYSYAATSNIWWKGIANKVERCKNLTVIDLPSEATEQLALMAQRTMQLQCTIQDGQIWLTDGVTTIEFPRETLKEAR</sequence>
<dbReference type="Pfam" id="PF07152">
    <property type="entry name" value="YaeQ"/>
    <property type="match status" value="1"/>
</dbReference>
<protein>
    <submittedName>
        <fullName evidence="1">YaeQ protein</fullName>
    </submittedName>
</protein>
<evidence type="ECO:0000313" key="2">
    <source>
        <dbReference type="Proteomes" id="UP000175989"/>
    </source>
</evidence>
<dbReference type="InterPro" id="IPR009822">
    <property type="entry name" value="YaeQ"/>
</dbReference>
<dbReference type="SUPFAM" id="SSF52980">
    <property type="entry name" value="Restriction endonuclease-like"/>
    <property type="match status" value="1"/>
</dbReference>
<reference evidence="2" key="1">
    <citation type="journal article" date="2016" name="Front. Microbiol.">
        <title>Molecular Keys to the Janthinobacterium and Duganella spp. Interaction with the Plant Pathogen Fusarium graminearum.</title>
        <authorList>
            <person name="Haack F.S."/>
            <person name="Poehlein A."/>
            <person name="Kroger C."/>
            <person name="Voigt C.A."/>
            <person name="Piepenbring M."/>
            <person name="Bode H.B."/>
            <person name="Daniel R."/>
            <person name="Schafer W."/>
            <person name="Streit W.R."/>
        </authorList>
    </citation>
    <scope>NUCLEOTIDE SEQUENCE [LARGE SCALE GENOMIC DNA]</scope>
    <source>
        <strain evidence="2">T54</strain>
    </source>
</reference>
<dbReference type="PIRSF" id="PIRSF011484">
    <property type="entry name" value="YaeQ"/>
    <property type="match status" value="1"/>
</dbReference>
<dbReference type="OrthoDB" id="5293309at2"/>
<gene>
    <name evidence="1" type="ORF">DUPY_21690</name>
</gene>
<proteinExistence type="predicted"/>
<dbReference type="AlphaFoldDB" id="A0A1E7WPV0"/>
<keyword evidence="2" id="KW-1185">Reference proteome</keyword>
<evidence type="ECO:0000313" key="1">
    <source>
        <dbReference type="EMBL" id="OFA01211.1"/>
    </source>
</evidence>
<accession>A0A1E7WPV0</accession>
<dbReference type="RefSeq" id="WP_070247927.1">
    <property type="nucleotide sequence ID" value="NZ_LROM01000080.1"/>
</dbReference>